<sequence>MRRLRKPLVIFFATVIMISGSIPLILHLSQDRIKNVVISKINESQPGLATCESIDVTLLSDLPDIGLSLSGFKYFEEKDRENARDSLPLLKLGELKLKINPFKAMTGVISVTEFSLNDGFLGLRKHPDGSLNLSNAIKMESEEETQPEDSLKENSAQDWSLDIENVRFRNLVFDFEDRKEAQRIAVRINKLNTALLASEENLDFNLGLNAELLGIKTKNKVFLKNKGALLETKLAYDKKHKTLTLAPSELNLAGALFDIRGDIDFGNEGMLDLEINGRPSQSRAFLALTDYAEADTKKMPEKGDAYLRFSAKGKTIGQAPHVELDCGFSDLDIAHPDWKAAIRDINLDLHFDNGTENNLNTSTLEIRRFQAKPNLGYINISGRIENFEKPYIKAKAEADLILDGLDKLLKIEEIEKLQGKVSAKVDLDQAFDFDNLVAEETFSKIKTNAIVLDKISFRSKSLNNTVEDINGIFYLQDDHLGIHRLKAKIQHNDIEFSGYIKNYPALFLPAGKEVSGKLKIYSDRLSMPELLAFDSLLAQSVDEEIRNFQFEASVKANAEHIRAKRIPEFSFTIDKLSLDAKSIAPLHNLQGVMGLKDGNIGIQKLRGNIGQSDFELSAGILNAKALAKYQRDSSQTVTFAFNINSEKMRMQDLATFKGKSLLPEPYDKETISDFNITGGYELSNQDLIVRLDSTKTAERKIPESRLFVRKLQGKTTSFPLALSDFNIDIVFQDQAILIKDFTGKAGHSDFAFNAKLDRLKSIAQDSSLYQVEGSFDFKSKTLDLDELLAFQLPESPKSQDAEELAELQKQNMEKGALATLLRNGLPRLNFNAEIGKINFAAQSVKDFRGEIQTENTSVTLKNLSFEAAQGKVALNGTLDGKNPKALTLVSTASVKGMDLNHLDLKMSTEDMEIDIRKNFEGIIDAELTSSLQLKPDMSVDLNKSEAKIKATIRNGKIKEFAPMLALSDYMGNKDLNAVRFAELTNTFELKDAKLTIPRMNISTTIGQMYFSGTQGLDTSMEYNIEIPFKLVRQVAWSTLVRKKRKEGAKEDEIQKASKGAYISVNVSGDLENYKVGLGKKKKRKSK</sequence>
<organism evidence="2 3">
    <name type="scientific">Fulvitalea axinellae</name>
    <dbReference type="NCBI Taxonomy" id="1182444"/>
    <lineage>
        <taxon>Bacteria</taxon>
        <taxon>Pseudomonadati</taxon>
        <taxon>Bacteroidota</taxon>
        <taxon>Cytophagia</taxon>
        <taxon>Cytophagales</taxon>
        <taxon>Persicobacteraceae</taxon>
        <taxon>Fulvitalea</taxon>
    </lineage>
</organism>
<dbReference type="GO" id="GO:0090313">
    <property type="term" value="P:regulation of protein targeting to membrane"/>
    <property type="evidence" value="ECO:0007669"/>
    <property type="project" value="TreeGrafter"/>
</dbReference>
<dbReference type="AlphaFoldDB" id="A0AAU9CHG3"/>
<keyword evidence="1" id="KW-0812">Transmembrane</keyword>
<keyword evidence="3" id="KW-1185">Reference proteome</keyword>
<dbReference type="KEGG" id="fax:FUAX_11220"/>
<gene>
    <name evidence="2" type="ORF">FUAX_11220</name>
</gene>
<dbReference type="InterPro" id="IPR052894">
    <property type="entry name" value="AsmA-related"/>
</dbReference>
<dbReference type="Proteomes" id="UP001348817">
    <property type="component" value="Chromosome"/>
</dbReference>
<feature type="transmembrane region" description="Helical" evidence="1">
    <location>
        <begin position="7"/>
        <end position="26"/>
    </location>
</feature>
<protein>
    <recommendedName>
        <fullName evidence="4">AsmA-like C-terminal domain-containing protein</fullName>
    </recommendedName>
</protein>
<evidence type="ECO:0000256" key="1">
    <source>
        <dbReference type="SAM" id="Phobius"/>
    </source>
</evidence>
<evidence type="ECO:0000313" key="3">
    <source>
        <dbReference type="Proteomes" id="UP001348817"/>
    </source>
</evidence>
<dbReference type="PANTHER" id="PTHR30441:SF8">
    <property type="entry name" value="DUF748 DOMAIN-CONTAINING PROTEIN"/>
    <property type="match status" value="1"/>
</dbReference>
<dbReference type="PANTHER" id="PTHR30441">
    <property type="entry name" value="DUF748 DOMAIN-CONTAINING PROTEIN"/>
    <property type="match status" value="1"/>
</dbReference>
<evidence type="ECO:0000313" key="2">
    <source>
        <dbReference type="EMBL" id="BDD08690.1"/>
    </source>
</evidence>
<evidence type="ECO:0008006" key="4">
    <source>
        <dbReference type="Google" id="ProtNLM"/>
    </source>
</evidence>
<dbReference type="EMBL" id="AP025314">
    <property type="protein sequence ID" value="BDD08690.1"/>
    <property type="molecule type" value="Genomic_DNA"/>
</dbReference>
<keyword evidence="1" id="KW-0472">Membrane</keyword>
<dbReference type="GO" id="GO:0005886">
    <property type="term" value="C:plasma membrane"/>
    <property type="evidence" value="ECO:0007669"/>
    <property type="project" value="TreeGrafter"/>
</dbReference>
<dbReference type="RefSeq" id="WP_338393933.1">
    <property type="nucleotide sequence ID" value="NZ_AP025314.1"/>
</dbReference>
<proteinExistence type="predicted"/>
<accession>A0AAU9CHG3</accession>
<keyword evidence="1" id="KW-1133">Transmembrane helix</keyword>
<name>A0AAU9CHG3_9BACT</name>
<reference evidence="2 3" key="1">
    <citation type="submission" date="2021-12" db="EMBL/GenBank/DDBJ databases">
        <title>Genome sequencing of bacteria with rrn-lacking chromosome and rrn-plasmid.</title>
        <authorList>
            <person name="Anda M."/>
            <person name="Iwasaki W."/>
        </authorList>
    </citation>
    <scope>NUCLEOTIDE SEQUENCE [LARGE SCALE GENOMIC DNA]</scope>
    <source>
        <strain evidence="2 3">DSM 100852</strain>
    </source>
</reference>